<dbReference type="EMBL" id="LAZR01000084">
    <property type="protein sequence ID" value="KKN93644.1"/>
    <property type="molecule type" value="Genomic_DNA"/>
</dbReference>
<dbReference type="SUPFAM" id="SSF103084">
    <property type="entry name" value="Holliday junction resolvase RusA"/>
    <property type="match status" value="1"/>
</dbReference>
<protein>
    <submittedName>
        <fullName evidence="1">Uncharacterized protein</fullName>
    </submittedName>
</protein>
<dbReference type="Gene3D" id="3.30.1330.70">
    <property type="entry name" value="Holliday junction resolvase RusA"/>
    <property type="match status" value="1"/>
</dbReference>
<evidence type="ECO:0000313" key="1">
    <source>
        <dbReference type="EMBL" id="KKN93644.1"/>
    </source>
</evidence>
<proteinExistence type="predicted"/>
<name>A0A0F9UPS2_9ZZZZ</name>
<dbReference type="InterPro" id="IPR036614">
    <property type="entry name" value="RusA-like_sf"/>
</dbReference>
<dbReference type="Pfam" id="PF05866">
    <property type="entry name" value="RusA"/>
    <property type="match status" value="1"/>
</dbReference>
<reference evidence="1" key="1">
    <citation type="journal article" date="2015" name="Nature">
        <title>Complex archaea that bridge the gap between prokaryotes and eukaryotes.</title>
        <authorList>
            <person name="Spang A."/>
            <person name="Saw J.H."/>
            <person name="Jorgensen S.L."/>
            <person name="Zaremba-Niedzwiedzka K."/>
            <person name="Martijn J."/>
            <person name="Lind A.E."/>
            <person name="van Eijk R."/>
            <person name="Schleper C."/>
            <person name="Guy L."/>
            <person name="Ettema T.J."/>
        </authorList>
    </citation>
    <scope>NUCLEOTIDE SEQUENCE</scope>
</reference>
<sequence>MNPSKKDEEAIRKQLTGVPEDFPLSGQLSIHLQFFKTPPKATPKWKLLFMDKGMIRPNKSPDLDNYIKLILDALNGIIWEDDRYIVSINASKFYTTDNPRTEVKVYILPLPTKK</sequence>
<organism evidence="1">
    <name type="scientific">marine sediment metagenome</name>
    <dbReference type="NCBI Taxonomy" id="412755"/>
    <lineage>
        <taxon>unclassified sequences</taxon>
        <taxon>metagenomes</taxon>
        <taxon>ecological metagenomes</taxon>
    </lineage>
</organism>
<accession>A0A0F9UPS2</accession>
<gene>
    <name evidence="1" type="ORF">LCGC14_0194760</name>
</gene>
<dbReference type="InterPro" id="IPR008822">
    <property type="entry name" value="Endonuclease_RusA-like"/>
</dbReference>
<dbReference type="AlphaFoldDB" id="A0A0F9UPS2"/>
<dbReference type="GO" id="GO:0006310">
    <property type="term" value="P:DNA recombination"/>
    <property type="evidence" value="ECO:0007669"/>
    <property type="project" value="InterPro"/>
</dbReference>
<dbReference type="GO" id="GO:0000287">
    <property type="term" value="F:magnesium ion binding"/>
    <property type="evidence" value="ECO:0007669"/>
    <property type="project" value="InterPro"/>
</dbReference>
<comment type="caution">
    <text evidence="1">The sequence shown here is derived from an EMBL/GenBank/DDBJ whole genome shotgun (WGS) entry which is preliminary data.</text>
</comment>
<dbReference type="GO" id="GO:0006281">
    <property type="term" value="P:DNA repair"/>
    <property type="evidence" value="ECO:0007669"/>
    <property type="project" value="InterPro"/>
</dbReference>